<dbReference type="GO" id="GO:0016747">
    <property type="term" value="F:acyltransferase activity, transferring groups other than amino-acyl groups"/>
    <property type="evidence" value="ECO:0007669"/>
    <property type="project" value="InterPro"/>
</dbReference>
<name>A0A1F5HAQ9_9BACT</name>
<reference evidence="2 3" key="1">
    <citation type="journal article" date="2016" name="Nat. Commun.">
        <title>Thousands of microbial genomes shed light on interconnected biogeochemical processes in an aquifer system.</title>
        <authorList>
            <person name="Anantharaman K."/>
            <person name="Brown C.T."/>
            <person name="Hug L.A."/>
            <person name="Sharon I."/>
            <person name="Castelle C.J."/>
            <person name="Probst A.J."/>
            <person name="Thomas B.C."/>
            <person name="Singh A."/>
            <person name="Wilkins M.J."/>
            <person name="Karaoz U."/>
            <person name="Brodie E.L."/>
            <person name="Williams K.H."/>
            <person name="Hubbard S.S."/>
            <person name="Banfield J.F."/>
        </authorList>
    </citation>
    <scope>NUCLEOTIDE SEQUENCE [LARGE SCALE GENOMIC DNA]</scope>
</reference>
<dbReference type="Proteomes" id="UP000176751">
    <property type="component" value="Unassembled WGS sequence"/>
</dbReference>
<evidence type="ECO:0000313" key="3">
    <source>
        <dbReference type="Proteomes" id="UP000176751"/>
    </source>
</evidence>
<accession>A0A1F5HAQ9</accession>
<dbReference type="InterPro" id="IPR000182">
    <property type="entry name" value="GNAT_dom"/>
</dbReference>
<dbReference type="SUPFAM" id="SSF55729">
    <property type="entry name" value="Acyl-CoA N-acyltransferases (Nat)"/>
    <property type="match status" value="1"/>
</dbReference>
<protein>
    <recommendedName>
        <fullName evidence="1">N-acetyltransferase domain-containing protein</fullName>
    </recommendedName>
</protein>
<dbReference type="Gene3D" id="3.40.630.30">
    <property type="match status" value="1"/>
</dbReference>
<feature type="domain" description="N-acetyltransferase" evidence="1">
    <location>
        <begin position="13"/>
        <end position="180"/>
    </location>
</feature>
<dbReference type="InterPro" id="IPR016181">
    <property type="entry name" value="Acyl_CoA_acyltransferase"/>
</dbReference>
<dbReference type="CDD" id="cd04301">
    <property type="entry name" value="NAT_SF"/>
    <property type="match status" value="1"/>
</dbReference>
<comment type="caution">
    <text evidence="2">The sequence shown here is derived from an EMBL/GenBank/DDBJ whole genome shotgun (WGS) entry which is preliminary data.</text>
</comment>
<organism evidence="2 3">
    <name type="scientific">Candidatus Curtissbacteria bacterium RIFOXYA1_FULL_41_14</name>
    <dbReference type="NCBI Taxonomy" id="1797737"/>
    <lineage>
        <taxon>Bacteria</taxon>
        <taxon>Candidatus Curtissiibacteriota</taxon>
    </lineage>
</organism>
<dbReference type="STRING" id="1797737.A2196_00285"/>
<evidence type="ECO:0000313" key="2">
    <source>
        <dbReference type="EMBL" id="OGE01135.1"/>
    </source>
</evidence>
<dbReference type="Pfam" id="PF00583">
    <property type="entry name" value="Acetyltransf_1"/>
    <property type="match status" value="1"/>
</dbReference>
<dbReference type="PROSITE" id="PS51186">
    <property type="entry name" value="GNAT"/>
    <property type="match status" value="1"/>
</dbReference>
<proteinExistence type="predicted"/>
<dbReference type="EMBL" id="MFCA01000029">
    <property type="protein sequence ID" value="OGE01135.1"/>
    <property type="molecule type" value="Genomic_DNA"/>
</dbReference>
<dbReference type="AlphaFoldDB" id="A0A1F5HAQ9"/>
<gene>
    <name evidence="2" type="ORF">A2196_00285</name>
</gene>
<sequence length="180" mass="20052">METATKESERFKGNIRLLRKDDIPYLRPISEFWLRDGNVVADEEVDGDMATCRRSLIPGSGKTMFVAESPDGTVIGMMGLSDEPKDALKPFAQLNNPCEIIVAYVHPDHMMGKGAGTALMNKVLESARTKGKTEILVESGPRHIETGYPFYDKQPGFEKVGKIPNFYGDGQNTQVWRKTL</sequence>
<evidence type="ECO:0000259" key="1">
    <source>
        <dbReference type="PROSITE" id="PS51186"/>
    </source>
</evidence>